<proteinExistence type="predicted"/>
<evidence type="ECO:0000256" key="1">
    <source>
        <dbReference type="ARBA" id="ARBA00022723"/>
    </source>
</evidence>
<organism evidence="4 5">
    <name type="scientific">Brassica cretica</name>
    <name type="common">Mustard</name>
    <dbReference type="NCBI Taxonomy" id="69181"/>
    <lineage>
        <taxon>Eukaryota</taxon>
        <taxon>Viridiplantae</taxon>
        <taxon>Streptophyta</taxon>
        <taxon>Embryophyta</taxon>
        <taxon>Tracheophyta</taxon>
        <taxon>Spermatophyta</taxon>
        <taxon>Magnoliopsida</taxon>
        <taxon>eudicotyledons</taxon>
        <taxon>Gunneridae</taxon>
        <taxon>Pentapetalae</taxon>
        <taxon>rosids</taxon>
        <taxon>malvids</taxon>
        <taxon>Brassicales</taxon>
        <taxon>Brassicaceae</taxon>
        <taxon>Brassiceae</taxon>
        <taxon>Brassica</taxon>
    </lineage>
</organism>
<keyword evidence="2" id="KW-0862">Zinc</keyword>
<dbReference type="GO" id="GO:0046872">
    <property type="term" value="F:metal ion binding"/>
    <property type="evidence" value="ECO:0007669"/>
    <property type="project" value="UniProtKB-KW"/>
</dbReference>
<dbReference type="PANTHER" id="PTHR45686:SF11">
    <property type="entry name" value="ADP-RIBOSYLATION FACTOR GTPASE-ACTIVATING PROTEIN AGD8-RELATED"/>
    <property type="match status" value="1"/>
</dbReference>
<sequence length="318" mass="33816">SDGQIRRKSVRADGGKIKAKYTSRAADLYREILAKEVAKAIAEDTTTALPEESTVKEELPPRETSAVKHEAASSPKASATAVPKVAPVIPAAASAGSSYASEFEYNDGLQSGGQSSGGGGPNAKSISSAQYFGDQNKNADLESKATLQKFSGSISISSADFFGHDQDDSSVDITASDLINRLSFQAQQNLSSIVNIAGETKKLGTLASGIFSDLQDRMLREKPLTLPLCYMEAKAAIVVHVCHFNPDHGALTDPSPKLPLSKISYVLANRHMRISGFLAQSSLTCYLVKLTVDAMENSSIDSSRTKVVQSVAEQTEIL</sequence>
<gene>
    <name evidence="4" type="ORF">F2Q69_00060227</name>
</gene>
<dbReference type="GO" id="GO:0000139">
    <property type="term" value="C:Golgi membrane"/>
    <property type="evidence" value="ECO:0007669"/>
    <property type="project" value="GOC"/>
</dbReference>
<protein>
    <submittedName>
        <fullName evidence="4">Uncharacterized protein</fullName>
    </submittedName>
</protein>
<dbReference type="GO" id="GO:0048205">
    <property type="term" value="P:COPI coating of Golgi vesicle"/>
    <property type="evidence" value="ECO:0007669"/>
    <property type="project" value="TreeGrafter"/>
</dbReference>
<dbReference type="PANTHER" id="PTHR45686">
    <property type="entry name" value="ADP-RIBOSYLATION FACTOR GTPASE ACTIVATING PROTEIN 3, ISOFORM H-RELATED"/>
    <property type="match status" value="1"/>
</dbReference>
<dbReference type="AlphaFoldDB" id="A0A8S9RBQ8"/>
<feature type="region of interest" description="Disordered" evidence="3">
    <location>
        <begin position="44"/>
        <end position="81"/>
    </location>
</feature>
<feature type="compositionally biased region" description="Basic and acidic residues" evidence="3">
    <location>
        <begin position="53"/>
        <end position="71"/>
    </location>
</feature>
<comment type="caution">
    <text evidence="4">The sequence shown here is derived from an EMBL/GenBank/DDBJ whole genome shotgun (WGS) entry which is preliminary data.</text>
</comment>
<dbReference type="EMBL" id="QGKX02000095">
    <property type="protein sequence ID" value="KAF3570207.1"/>
    <property type="molecule type" value="Genomic_DNA"/>
</dbReference>
<accession>A0A8S9RBQ8</accession>
<evidence type="ECO:0000256" key="2">
    <source>
        <dbReference type="ARBA" id="ARBA00022833"/>
    </source>
</evidence>
<name>A0A8S9RBQ8_BRACR</name>
<reference evidence="4" key="1">
    <citation type="submission" date="2019-12" db="EMBL/GenBank/DDBJ databases">
        <title>Genome sequencing and annotation of Brassica cretica.</title>
        <authorList>
            <person name="Studholme D.J."/>
            <person name="Sarris P."/>
        </authorList>
    </citation>
    <scope>NUCLEOTIDE SEQUENCE</scope>
    <source>
        <strain evidence="4">PFS-109/04</strain>
        <tissue evidence="4">Leaf</tissue>
    </source>
</reference>
<dbReference type="Proteomes" id="UP000712600">
    <property type="component" value="Unassembled WGS sequence"/>
</dbReference>
<feature type="non-terminal residue" evidence="4">
    <location>
        <position position="1"/>
    </location>
</feature>
<evidence type="ECO:0000256" key="3">
    <source>
        <dbReference type="SAM" id="MobiDB-lite"/>
    </source>
</evidence>
<evidence type="ECO:0000313" key="5">
    <source>
        <dbReference type="Proteomes" id="UP000712600"/>
    </source>
</evidence>
<keyword evidence="1" id="KW-0479">Metal-binding</keyword>
<evidence type="ECO:0000313" key="4">
    <source>
        <dbReference type="EMBL" id="KAF3570207.1"/>
    </source>
</evidence>